<keyword evidence="7" id="KW-0963">Cytoplasm</keyword>
<keyword evidence="11" id="KW-0445">Lipid transport</keyword>
<dbReference type="SMART" id="SM00233">
    <property type="entry name" value="PH"/>
    <property type="match status" value="1"/>
</dbReference>
<evidence type="ECO:0000256" key="3">
    <source>
        <dbReference type="ARBA" id="ARBA00004496"/>
    </source>
</evidence>
<comment type="catalytic activity">
    <reaction evidence="1">
        <text>N-hexadecanoylsphing-4-enine(in) = N-hexadecanoylsphing-4-enine(out)</text>
        <dbReference type="Rhea" id="RHEA:45720"/>
        <dbReference type="ChEBI" id="CHEBI:72959"/>
    </reaction>
</comment>
<evidence type="ECO:0000256" key="9">
    <source>
        <dbReference type="ARBA" id="ARBA00023034"/>
    </source>
</evidence>
<dbReference type="FunFam" id="3.30.530.20:FF:000003">
    <property type="entry name" value="Collagen type IV alpha-3-binding protein-like protein"/>
    <property type="match status" value="1"/>
</dbReference>
<accession>A0A8C6STD2</accession>
<dbReference type="GO" id="GO:0008289">
    <property type="term" value="F:lipid binding"/>
    <property type="evidence" value="ECO:0007669"/>
    <property type="project" value="InterPro"/>
</dbReference>
<sequence length="566" mass="64530">MSDNQSWNSSGSEEDLDHREDLGHTAAIGEFSGVLSKWTNYIHGWQDRWVVLKNNTLSYYKSQDETEYGCRGSLCLSKAIITAHEFDECRLDISVNDSEWYMRAQDPEHRAQWIESIKLHRADSGYGSESSLRRHGSMMSLTSATSGFSATSTSSFKKGHSLREKLAEMETFRDIMCRQVDTLQKYFDSCADAVSKDELKRDQIVDDDDEDFPSSRTDGEFYHHHNNSGSREKHNPKEINGIDFKGEAITFKATTAGILATLSHCIDLMVKREDSWQKRLDKEGPNSLINEEEFFDAVEAALDRHDKIEEQVCHFVDRHSPVPGNIYPSSGSHRFSDKVEEMVQNHMIYSLQDVGGDANWQLVVEEGEMKVYRREVEENGIVLDPLKATHSVKGVTGHEVCHYFWDTAYRNDWETTIENFNVVETLSSNAVIIYQTHKRVWPASQRDVLYLSSMRKILANNENDPDTWLVCNFSVDHDDAQTTSRCVRAKINIAIICQTLVSPPEGDKEISRDNITCKITYVANVNPGGWAPASVLRAVAKREYPKFLKRFTSYVQEKTAGNPILF</sequence>
<dbReference type="PROSITE" id="PS50003">
    <property type="entry name" value="PH_DOMAIN"/>
    <property type="match status" value="1"/>
</dbReference>
<dbReference type="SUPFAM" id="SSF50729">
    <property type="entry name" value="PH domain-like"/>
    <property type="match status" value="1"/>
</dbReference>
<dbReference type="GO" id="GO:0005794">
    <property type="term" value="C:Golgi apparatus"/>
    <property type="evidence" value="ECO:0007669"/>
    <property type="project" value="UniProtKB-SubCell"/>
</dbReference>
<evidence type="ECO:0000313" key="16">
    <source>
        <dbReference type="Ensembl" id="ENSNMLP00000011427.1"/>
    </source>
</evidence>
<evidence type="ECO:0000256" key="11">
    <source>
        <dbReference type="ARBA" id="ARBA00023055"/>
    </source>
</evidence>
<evidence type="ECO:0000256" key="6">
    <source>
        <dbReference type="ARBA" id="ARBA00022448"/>
    </source>
</evidence>
<evidence type="ECO:0000256" key="13">
    <source>
        <dbReference type="SAM" id="MobiDB-lite"/>
    </source>
</evidence>
<evidence type="ECO:0000256" key="12">
    <source>
        <dbReference type="ARBA" id="ARBA00031527"/>
    </source>
</evidence>
<dbReference type="Proteomes" id="UP000694523">
    <property type="component" value="Unplaced"/>
</dbReference>
<feature type="domain" description="START" evidence="15">
    <location>
        <begin position="357"/>
        <end position="560"/>
    </location>
</feature>
<dbReference type="Gene3D" id="3.30.530.20">
    <property type="match status" value="1"/>
</dbReference>
<dbReference type="PANTHER" id="PTHR19308">
    <property type="entry name" value="PHOSPHATIDYLCHOLINE TRANSFER PROTEIN"/>
    <property type="match status" value="1"/>
</dbReference>
<keyword evidence="8" id="KW-0256">Endoplasmic reticulum</keyword>
<dbReference type="InterPro" id="IPR002913">
    <property type="entry name" value="START_lipid-bd_dom"/>
</dbReference>
<dbReference type="CDD" id="cd13283">
    <property type="entry name" value="PH_GPBP"/>
    <property type="match status" value="1"/>
</dbReference>
<dbReference type="AlphaFoldDB" id="A0A8C6STD2"/>
<evidence type="ECO:0000256" key="2">
    <source>
        <dbReference type="ARBA" id="ARBA00004240"/>
    </source>
</evidence>
<evidence type="ECO:0000256" key="4">
    <source>
        <dbReference type="ARBA" id="ARBA00004555"/>
    </source>
</evidence>
<dbReference type="SUPFAM" id="SSF55961">
    <property type="entry name" value="Bet v1-like"/>
    <property type="match status" value="1"/>
</dbReference>
<dbReference type="GO" id="GO:0005783">
    <property type="term" value="C:endoplasmic reticulum"/>
    <property type="evidence" value="ECO:0007669"/>
    <property type="project" value="UniProtKB-SubCell"/>
</dbReference>
<evidence type="ECO:0000256" key="5">
    <source>
        <dbReference type="ARBA" id="ARBA00021440"/>
    </source>
</evidence>
<dbReference type="InterPro" id="IPR041952">
    <property type="entry name" value="STARD11_START"/>
</dbReference>
<dbReference type="Gene3D" id="2.30.29.30">
    <property type="entry name" value="Pleckstrin-homology domain (PH domain)/Phosphotyrosine-binding domain (PTB)"/>
    <property type="match status" value="1"/>
</dbReference>
<keyword evidence="17" id="KW-1185">Reference proteome</keyword>
<dbReference type="InterPro" id="IPR051213">
    <property type="entry name" value="START_lipid_transfer"/>
</dbReference>
<feature type="region of interest" description="Disordered" evidence="13">
    <location>
        <begin position="202"/>
        <end position="236"/>
    </location>
</feature>
<evidence type="ECO:0000256" key="10">
    <source>
        <dbReference type="ARBA" id="ARBA00023054"/>
    </source>
</evidence>
<dbReference type="PROSITE" id="PS50848">
    <property type="entry name" value="START"/>
    <property type="match status" value="1"/>
</dbReference>
<evidence type="ECO:0000256" key="8">
    <source>
        <dbReference type="ARBA" id="ARBA00022824"/>
    </source>
</evidence>
<evidence type="ECO:0000313" key="17">
    <source>
        <dbReference type="Proteomes" id="UP000694523"/>
    </source>
</evidence>
<dbReference type="CDD" id="cd08872">
    <property type="entry name" value="START_STARD11-like"/>
    <property type="match status" value="1"/>
</dbReference>
<keyword evidence="10" id="KW-0175">Coiled coil</keyword>
<dbReference type="Ensembl" id="ENSNMLT00000012919.1">
    <property type="protein sequence ID" value="ENSNMLP00000011427.1"/>
    <property type="gene ID" value="ENSNMLG00000002439.1"/>
</dbReference>
<evidence type="ECO:0000256" key="1">
    <source>
        <dbReference type="ARBA" id="ARBA00000074"/>
    </source>
</evidence>
<evidence type="ECO:0000259" key="14">
    <source>
        <dbReference type="PROSITE" id="PS50003"/>
    </source>
</evidence>
<dbReference type="GO" id="GO:0035621">
    <property type="term" value="P:ER to Golgi ceramide transport"/>
    <property type="evidence" value="ECO:0007669"/>
    <property type="project" value="UniProtKB-ARBA"/>
</dbReference>
<name>A0A8C6STD2_9GOBI</name>
<evidence type="ECO:0000256" key="7">
    <source>
        <dbReference type="ARBA" id="ARBA00022490"/>
    </source>
</evidence>
<keyword evidence="9" id="KW-0333">Golgi apparatus</keyword>
<protein>
    <recommendedName>
        <fullName evidence="5">Ceramide transfer protein</fullName>
    </recommendedName>
    <alternativeName>
        <fullName evidence="12">Collagen type IV alpha-3-binding protein</fullName>
    </alternativeName>
</protein>
<dbReference type="InterPro" id="IPR023393">
    <property type="entry name" value="START-like_dom_sf"/>
</dbReference>
<dbReference type="Pfam" id="PF00169">
    <property type="entry name" value="PH"/>
    <property type="match status" value="1"/>
</dbReference>
<dbReference type="SMART" id="SM00234">
    <property type="entry name" value="START"/>
    <property type="match status" value="1"/>
</dbReference>
<feature type="domain" description="PH" evidence="14">
    <location>
        <begin position="28"/>
        <end position="122"/>
    </location>
</feature>
<organism evidence="16 17">
    <name type="scientific">Neogobius melanostomus</name>
    <name type="common">round goby</name>
    <dbReference type="NCBI Taxonomy" id="47308"/>
    <lineage>
        <taxon>Eukaryota</taxon>
        <taxon>Metazoa</taxon>
        <taxon>Chordata</taxon>
        <taxon>Craniata</taxon>
        <taxon>Vertebrata</taxon>
        <taxon>Euteleostomi</taxon>
        <taxon>Actinopterygii</taxon>
        <taxon>Neopterygii</taxon>
        <taxon>Teleostei</taxon>
        <taxon>Neoteleostei</taxon>
        <taxon>Acanthomorphata</taxon>
        <taxon>Gobiaria</taxon>
        <taxon>Gobiiformes</taxon>
        <taxon>Gobioidei</taxon>
        <taxon>Gobiidae</taxon>
        <taxon>Benthophilinae</taxon>
        <taxon>Neogobiini</taxon>
        <taxon>Neogobius</taxon>
    </lineage>
</organism>
<dbReference type="Pfam" id="PF01852">
    <property type="entry name" value="START"/>
    <property type="match status" value="1"/>
</dbReference>
<dbReference type="InterPro" id="IPR001849">
    <property type="entry name" value="PH_domain"/>
</dbReference>
<keyword evidence="6" id="KW-0813">Transport</keyword>
<comment type="subcellular location">
    <subcellularLocation>
        <location evidence="3">Cytoplasm</location>
    </subcellularLocation>
    <subcellularLocation>
        <location evidence="2">Endoplasmic reticulum</location>
    </subcellularLocation>
    <subcellularLocation>
        <location evidence="4">Golgi apparatus</location>
    </subcellularLocation>
</comment>
<reference evidence="16" key="2">
    <citation type="submission" date="2025-09" db="UniProtKB">
        <authorList>
            <consortium name="Ensembl"/>
        </authorList>
    </citation>
    <scope>IDENTIFICATION</scope>
</reference>
<reference evidence="16" key="1">
    <citation type="submission" date="2025-08" db="UniProtKB">
        <authorList>
            <consortium name="Ensembl"/>
        </authorList>
    </citation>
    <scope>IDENTIFICATION</scope>
</reference>
<evidence type="ECO:0000259" key="15">
    <source>
        <dbReference type="PROSITE" id="PS50848"/>
    </source>
</evidence>
<dbReference type="PANTHER" id="PTHR19308:SF53">
    <property type="entry name" value="CERAMIDE TRANSFER PROTEIN"/>
    <property type="match status" value="1"/>
</dbReference>
<dbReference type="InterPro" id="IPR011993">
    <property type="entry name" value="PH-like_dom_sf"/>
</dbReference>
<dbReference type="FunFam" id="2.30.29.30:FF:000104">
    <property type="entry name" value="collagen type IV alpha-3-binding protein-like isoform X2"/>
    <property type="match status" value="1"/>
</dbReference>
<proteinExistence type="predicted"/>